<evidence type="ECO:0000259" key="8">
    <source>
        <dbReference type="PROSITE" id="PS50262"/>
    </source>
</evidence>
<comment type="caution">
    <text evidence="9">The sequence shown here is derived from an EMBL/GenBank/DDBJ whole genome shotgun (WGS) entry which is preliminary data.</text>
</comment>
<keyword evidence="6 9" id="KW-0675">Receptor</keyword>
<keyword evidence="7" id="KW-0807">Transducer</keyword>
<dbReference type="PANTHER" id="PTHR24243">
    <property type="entry name" value="G-PROTEIN COUPLED RECEPTOR"/>
    <property type="match status" value="1"/>
</dbReference>
<evidence type="ECO:0000256" key="4">
    <source>
        <dbReference type="ARBA" id="ARBA00023040"/>
    </source>
</evidence>
<comment type="subcellular location">
    <subcellularLocation>
        <location evidence="1">Membrane</location>
        <topology evidence="1">Multi-pass membrane protein</topology>
    </subcellularLocation>
</comment>
<dbReference type="EMBL" id="JXXN02000600">
    <property type="protein sequence ID" value="THD26876.1"/>
    <property type="molecule type" value="Genomic_DNA"/>
</dbReference>
<evidence type="ECO:0000313" key="10">
    <source>
        <dbReference type="Proteomes" id="UP000230066"/>
    </source>
</evidence>
<evidence type="ECO:0000256" key="3">
    <source>
        <dbReference type="ARBA" id="ARBA00022989"/>
    </source>
</evidence>
<dbReference type="PRINTS" id="PR00237">
    <property type="entry name" value="GPCRRHODOPSN"/>
</dbReference>
<keyword evidence="5" id="KW-0472">Membrane</keyword>
<dbReference type="GO" id="GO:0005886">
    <property type="term" value="C:plasma membrane"/>
    <property type="evidence" value="ECO:0007669"/>
    <property type="project" value="TreeGrafter"/>
</dbReference>
<evidence type="ECO:0000256" key="5">
    <source>
        <dbReference type="ARBA" id="ARBA00023136"/>
    </source>
</evidence>
<dbReference type="PANTHER" id="PTHR24243:SF233">
    <property type="entry name" value="THYROTROPIN-RELEASING HORMONE RECEPTOR"/>
    <property type="match status" value="1"/>
</dbReference>
<evidence type="ECO:0000313" key="9">
    <source>
        <dbReference type="EMBL" id="THD26876.1"/>
    </source>
</evidence>
<evidence type="ECO:0000256" key="1">
    <source>
        <dbReference type="ARBA" id="ARBA00004141"/>
    </source>
</evidence>
<keyword evidence="3" id="KW-1133">Transmembrane helix</keyword>
<evidence type="ECO:0000256" key="7">
    <source>
        <dbReference type="ARBA" id="ARBA00023224"/>
    </source>
</evidence>
<dbReference type="GO" id="GO:0004930">
    <property type="term" value="F:G protein-coupled receptor activity"/>
    <property type="evidence" value="ECO:0007669"/>
    <property type="project" value="UniProtKB-KW"/>
</dbReference>
<keyword evidence="2" id="KW-0812">Transmembrane</keyword>
<dbReference type="AlphaFoldDB" id="A0A2H1CNJ7"/>
<keyword evidence="10" id="KW-1185">Reference proteome</keyword>
<dbReference type="Proteomes" id="UP000230066">
    <property type="component" value="Unassembled WGS sequence"/>
</dbReference>
<accession>A0A2H1CNJ7</accession>
<reference evidence="9" key="1">
    <citation type="submission" date="2019-03" db="EMBL/GenBank/DDBJ databases">
        <title>Improved annotation for the trematode Fasciola hepatica.</title>
        <authorList>
            <person name="Choi Y.-J."/>
            <person name="Martin J."/>
            <person name="Mitreva M."/>
        </authorList>
    </citation>
    <scope>NUCLEOTIDE SEQUENCE [LARGE SCALE GENOMIC DNA]</scope>
</reference>
<proteinExistence type="predicted"/>
<dbReference type="Pfam" id="PF00001">
    <property type="entry name" value="7tm_1"/>
    <property type="match status" value="1"/>
</dbReference>
<feature type="domain" description="G-protein coupled receptors family 1 profile" evidence="8">
    <location>
        <begin position="44"/>
        <end position="398"/>
    </location>
</feature>
<name>A0A2H1CNJ7_FASHE</name>
<dbReference type="InterPro" id="IPR000276">
    <property type="entry name" value="GPCR_Rhodpsn"/>
</dbReference>
<sequence>MSKTIIDGLPKPMLCEDYVAHTELAVNYFRAYVNPVITVIGVFGNVLALYLFGTQRPWNRFSIYAMALAISDSLVLISNTFLDDFLGRGLYFLTNQKYMIKLDTYSVEGCRFMEVIGSWFVFTSGCLLVAFSLDRVACLFRPLQCRSNGGIRIAFALSVMIMILGLILSLPHAVLLNLVTKEEVVPEGTSFHGAYAERVLSIGSASMLSSFYSPNISSNGSHNIKITASCTLDTGRNMRSSEFVPFIFSTMLTYMMPCVVLVLTNFLISWKLIKLKRKRHSLCNREKTNNHLQRWASLRSSSIGEPRESTALHPTVASMVQRNKSNVLGNRKEMYRVVALLILSCCYLLFTFPVSVALSIRAALTVNDSDCKLIFYEHFTRLLTSIKDVNYALNGYVYTLFFSFYRGRLLHLITCGRVRYATKARARSLSTTFAPVDQTKVNTFLEKNNTVVQLPVSST</sequence>
<dbReference type="SUPFAM" id="SSF81321">
    <property type="entry name" value="Family A G protein-coupled receptor-like"/>
    <property type="match status" value="1"/>
</dbReference>
<keyword evidence="4" id="KW-0297">G-protein coupled receptor</keyword>
<dbReference type="InterPro" id="IPR017452">
    <property type="entry name" value="GPCR_Rhodpsn_7TM"/>
</dbReference>
<dbReference type="PROSITE" id="PS50262">
    <property type="entry name" value="G_PROTEIN_RECEP_F1_2"/>
    <property type="match status" value="1"/>
</dbReference>
<dbReference type="Gene3D" id="1.20.1070.10">
    <property type="entry name" value="Rhodopsin 7-helix transmembrane proteins"/>
    <property type="match status" value="1"/>
</dbReference>
<organism evidence="9 10">
    <name type="scientific">Fasciola hepatica</name>
    <name type="common">Liver fluke</name>
    <dbReference type="NCBI Taxonomy" id="6192"/>
    <lineage>
        <taxon>Eukaryota</taxon>
        <taxon>Metazoa</taxon>
        <taxon>Spiralia</taxon>
        <taxon>Lophotrochozoa</taxon>
        <taxon>Platyhelminthes</taxon>
        <taxon>Trematoda</taxon>
        <taxon>Digenea</taxon>
        <taxon>Plagiorchiida</taxon>
        <taxon>Echinostomata</taxon>
        <taxon>Echinostomatoidea</taxon>
        <taxon>Fasciolidae</taxon>
        <taxon>Fasciola</taxon>
    </lineage>
</organism>
<evidence type="ECO:0000256" key="6">
    <source>
        <dbReference type="ARBA" id="ARBA00023170"/>
    </source>
</evidence>
<gene>
    <name evidence="9" type="ORF">D915_002373</name>
</gene>
<protein>
    <submittedName>
        <fullName evidence="9">G-protein coupled receptor</fullName>
    </submittedName>
</protein>
<evidence type="ECO:0000256" key="2">
    <source>
        <dbReference type="ARBA" id="ARBA00022692"/>
    </source>
</evidence>